<comment type="caution">
    <text evidence="2">The sequence shown here is derived from an EMBL/GenBank/DDBJ whole genome shotgun (WGS) entry which is preliminary data.</text>
</comment>
<evidence type="ECO:0000256" key="1">
    <source>
        <dbReference type="SAM" id="MobiDB-lite"/>
    </source>
</evidence>
<name>A0A640TEC4_STRNI</name>
<dbReference type="Proteomes" id="UP000429552">
    <property type="component" value="Unassembled WGS sequence"/>
</dbReference>
<dbReference type="AlphaFoldDB" id="A0A640TEC4"/>
<reference evidence="2 3" key="1">
    <citation type="submission" date="2019-12" db="EMBL/GenBank/DDBJ databases">
        <title>Whole genome shotgun sequence of Streptomyces libani subsp. libani NBRC 13452.</title>
        <authorList>
            <person name="Ichikawa N."/>
            <person name="Kimura A."/>
            <person name="Kitahashi Y."/>
            <person name="Komaki H."/>
            <person name="Tamura T."/>
        </authorList>
    </citation>
    <scope>NUCLEOTIDE SEQUENCE [LARGE SCALE GENOMIC DNA]</scope>
    <source>
        <strain evidence="2 3">NBRC 13452</strain>
    </source>
</reference>
<feature type="region of interest" description="Disordered" evidence="1">
    <location>
        <begin position="1"/>
        <end position="60"/>
    </location>
</feature>
<protein>
    <submittedName>
        <fullName evidence="2">Uncharacterized protein</fullName>
    </submittedName>
</protein>
<evidence type="ECO:0000313" key="3">
    <source>
        <dbReference type="Proteomes" id="UP000429552"/>
    </source>
</evidence>
<gene>
    <name evidence="2" type="ORF">Sliba_10790</name>
</gene>
<accession>A0A640TEC4</accession>
<sequence length="86" mass="8829">MAGPVEAALGIGSGEQDGEDLPSRAAGRPLPQPIADSLPSPLQAPTRTCHPSPTCRDNTLGHLGARRSRVLQSLAGTELAHSLKAV</sequence>
<organism evidence="2 3">
    <name type="scientific">Streptomyces nigrescens</name>
    <dbReference type="NCBI Taxonomy" id="1920"/>
    <lineage>
        <taxon>Bacteria</taxon>
        <taxon>Bacillati</taxon>
        <taxon>Actinomycetota</taxon>
        <taxon>Actinomycetes</taxon>
        <taxon>Kitasatosporales</taxon>
        <taxon>Streptomycetaceae</taxon>
        <taxon>Streptomyces</taxon>
    </lineage>
</organism>
<dbReference type="EMBL" id="BLIP01000001">
    <property type="protein sequence ID" value="GFE20626.1"/>
    <property type="molecule type" value="Genomic_DNA"/>
</dbReference>
<evidence type="ECO:0000313" key="2">
    <source>
        <dbReference type="EMBL" id="GFE20626.1"/>
    </source>
</evidence>
<proteinExistence type="predicted"/>
<feature type="compositionally biased region" description="Polar residues" evidence="1">
    <location>
        <begin position="43"/>
        <end position="57"/>
    </location>
</feature>